<sequence length="263" mass="30062">MQVLKDLVKKLVARKSQENVVPLKGLIYLGSTFQGYYVPDNYLHAGSICYCVGAGVDISLDVELATRFGSQVFIFDPMPYALDHFNTLIEKAEKGQEFNASGGDGKYIYKVKRQQFDTIQFLATGVWNEKKTVRFYSPSKENYPGHSITNLQNTSDYIEAPVDKLGNIMRSLNHQHIDLLKIEIEGSEYVVIEDLLRDKLDVKVILVEFDEFHHRQGKVLATINRINQTSNKLLKAGYKLVHSISFYKRVFVRIDVFEALQSK</sequence>
<accession>A0ABQ1UT41</accession>
<gene>
    <name evidence="2" type="ORF">GCM10011383_41070</name>
</gene>
<protein>
    <recommendedName>
        <fullName evidence="1">Methyltransferase FkbM domain-containing protein</fullName>
    </recommendedName>
</protein>
<evidence type="ECO:0000259" key="1">
    <source>
        <dbReference type="Pfam" id="PF05050"/>
    </source>
</evidence>
<dbReference type="RefSeq" id="WP_188815935.1">
    <property type="nucleotide sequence ID" value="NZ_BMHT01000009.1"/>
</dbReference>
<dbReference type="InterPro" id="IPR006342">
    <property type="entry name" value="FkbM_mtfrase"/>
</dbReference>
<reference evidence="3" key="1">
    <citation type="journal article" date="2019" name="Int. J. Syst. Evol. Microbiol.">
        <title>The Global Catalogue of Microorganisms (GCM) 10K type strain sequencing project: providing services to taxonomists for standard genome sequencing and annotation.</title>
        <authorList>
            <consortium name="The Broad Institute Genomics Platform"/>
            <consortium name="The Broad Institute Genome Sequencing Center for Infectious Disease"/>
            <person name="Wu L."/>
            <person name="Ma J."/>
        </authorList>
    </citation>
    <scope>NUCLEOTIDE SEQUENCE [LARGE SCALE GENOMIC DNA]</scope>
    <source>
        <strain evidence="3">CGMCC 1.15197</strain>
    </source>
</reference>
<evidence type="ECO:0000313" key="2">
    <source>
        <dbReference type="EMBL" id="GGF25244.1"/>
    </source>
</evidence>
<feature type="domain" description="Methyltransferase FkbM" evidence="1">
    <location>
        <begin position="115"/>
        <end position="239"/>
    </location>
</feature>
<proteinExistence type="predicted"/>
<dbReference type="Proteomes" id="UP000632273">
    <property type="component" value="Unassembled WGS sequence"/>
</dbReference>
<dbReference type="SUPFAM" id="SSF53335">
    <property type="entry name" value="S-adenosyl-L-methionine-dependent methyltransferases"/>
    <property type="match status" value="1"/>
</dbReference>
<dbReference type="Pfam" id="PF05050">
    <property type="entry name" value="Methyltransf_21"/>
    <property type="match status" value="1"/>
</dbReference>
<dbReference type="PANTHER" id="PTHR32026">
    <property type="entry name" value="METHYLTRANSFERASE-LIKE PROTEIN 24"/>
    <property type="match status" value="1"/>
</dbReference>
<comment type="caution">
    <text evidence="2">The sequence shown here is derived from an EMBL/GenBank/DDBJ whole genome shotgun (WGS) entry which is preliminary data.</text>
</comment>
<organism evidence="2 3">
    <name type="scientific">Hymenobacter cavernae</name>
    <dbReference type="NCBI Taxonomy" id="2044852"/>
    <lineage>
        <taxon>Bacteria</taxon>
        <taxon>Pseudomonadati</taxon>
        <taxon>Bacteroidota</taxon>
        <taxon>Cytophagia</taxon>
        <taxon>Cytophagales</taxon>
        <taxon>Hymenobacteraceae</taxon>
        <taxon>Hymenobacter</taxon>
    </lineage>
</organism>
<keyword evidence="3" id="KW-1185">Reference proteome</keyword>
<dbReference type="Gene3D" id="3.40.50.150">
    <property type="entry name" value="Vaccinia Virus protein VP39"/>
    <property type="match status" value="1"/>
</dbReference>
<evidence type="ECO:0000313" key="3">
    <source>
        <dbReference type="Proteomes" id="UP000632273"/>
    </source>
</evidence>
<name>A0ABQ1UT41_9BACT</name>
<dbReference type="EMBL" id="BMHT01000009">
    <property type="protein sequence ID" value="GGF25244.1"/>
    <property type="molecule type" value="Genomic_DNA"/>
</dbReference>
<dbReference type="InterPro" id="IPR029063">
    <property type="entry name" value="SAM-dependent_MTases_sf"/>
</dbReference>
<dbReference type="InterPro" id="IPR026913">
    <property type="entry name" value="METTL24"/>
</dbReference>